<feature type="region of interest" description="Disordered" evidence="1">
    <location>
        <begin position="1"/>
        <end position="161"/>
    </location>
</feature>
<name>A0A919IUH8_9ACTN</name>
<dbReference type="AlphaFoldDB" id="A0A919IUH8"/>
<sequence length="299" mass="31305">MSKNRRRSTQSTAAIREQLSDTAGTSPTVAGGRRRSLQPTPAAPSLAADAIEEPAPGASNGRRRSIPPAEADPHWDAEGNRRSAAAEPPAERGRRRPAQGQPEGAGAQPRLDPAEPERAGRGRRRSAPDAGTAAPEPSAEHTVGALSGQLPHGTEYRAGEISTEAGRYLRRAARDDAPARFGAPTGAVDDAARQVWEIAFGLVVRRRFEPDSPLAEISRTVATAVHEHAAAGLPALDAEMLVRHALGEIVPVGDLPGDVLVAVHLLLFASIADELALGDEELDAIVAEAEEKVSALVPA</sequence>
<keyword evidence="3" id="KW-1185">Reference proteome</keyword>
<dbReference type="EMBL" id="BOMM01000003">
    <property type="protein sequence ID" value="GIE08750.1"/>
    <property type="molecule type" value="Genomic_DNA"/>
</dbReference>
<proteinExistence type="predicted"/>
<feature type="compositionally biased region" description="Basic and acidic residues" evidence="1">
    <location>
        <begin position="71"/>
        <end position="81"/>
    </location>
</feature>
<dbReference type="Proteomes" id="UP000598174">
    <property type="component" value="Unassembled WGS sequence"/>
</dbReference>
<evidence type="ECO:0000313" key="3">
    <source>
        <dbReference type="Proteomes" id="UP000598174"/>
    </source>
</evidence>
<accession>A0A919IUH8</accession>
<evidence type="ECO:0000313" key="2">
    <source>
        <dbReference type="EMBL" id="GIE08750.1"/>
    </source>
</evidence>
<comment type="caution">
    <text evidence="2">The sequence shown here is derived from an EMBL/GenBank/DDBJ whole genome shotgun (WGS) entry which is preliminary data.</text>
</comment>
<organism evidence="2 3">
    <name type="scientific">Paractinoplanes ferrugineus</name>
    <dbReference type="NCBI Taxonomy" id="113564"/>
    <lineage>
        <taxon>Bacteria</taxon>
        <taxon>Bacillati</taxon>
        <taxon>Actinomycetota</taxon>
        <taxon>Actinomycetes</taxon>
        <taxon>Micromonosporales</taxon>
        <taxon>Micromonosporaceae</taxon>
        <taxon>Paractinoplanes</taxon>
    </lineage>
</organism>
<evidence type="ECO:0000256" key="1">
    <source>
        <dbReference type="SAM" id="MobiDB-lite"/>
    </source>
</evidence>
<reference evidence="2" key="1">
    <citation type="submission" date="2021-01" db="EMBL/GenBank/DDBJ databases">
        <title>Whole genome shotgun sequence of Actinoplanes ferrugineus NBRC 15555.</title>
        <authorList>
            <person name="Komaki H."/>
            <person name="Tamura T."/>
        </authorList>
    </citation>
    <scope>NUCLEOTIDE SEQUENCE</scope>
    <source>
        <strain evidence="2">NBRC 15555</strain>
    </source>
</reference>
<protein>
    <submittedName>
        <fullName evidence="2">Uncharacterized protein</fullName>
    </submittedName>
</protein>
<dbReference type="RefSeq" id="WP_203815383.1">
    <property type="nucleotide sequence ID" value="NZ_BAAABP010000014.1"/>
</dbReference>
<gene>
    <name evidence="2" type="ORF">Afe05nite_05900</name>
</gene>